<evidence type="ECO:0000313" key="1">
    <source>
        <dbReference type="EMBL" id="GAA0728724.1"/>
    </source>
</evidence>
<sequence length="120" mass="13722">MIDDETTIDNLDDYIAQLTLKLQNINILREELIKLELNPRGRIYFNNDINPLLTTLYQLSATSAALATSASLLSTSIVVHSKDSKIKDTIYLIYRINDQCEDIYKELNTKIKELLKIVSC</sequence>
<gene>
    <name evidence="1" type="ORF">GCM10008905_27980</name>
</gene>
<dbReference type="EMBL" id="BAAACF010000003">
    <property type="protein sequence ID" value="GAA0728724.1"/>
    <property type="molecule type" value="Genomic_DNA"/>
</dbReference>
<dbReference type="Proteomes" id="UP001500339">
    <property type="component" value="Unassembled WGS sequence"/>
</dbReference>
<organism evidence="1 2">
    <name type="scientific">Clostridium malenominatum</name>
    <dbReference type="NCBI Taxonomy" id="1539"/>
    <lineage>
        <taxon>Bacteria</taxon>
        <taxon>Bacillati</taxon>
        <taxon>Bacillota</taxon>
        <taxon>Clostridia</taxon>
        <taxon>Eubacteriales</taxon>
        <taxon>Clostridiaceae</taxon>
        <taxon>Clostridium</taxon>
    </lineage>
</organism>
<evidence type="ECO:0000313" key="2">
    <source>
        <dbReference type="Proteomes" id="UP001500339"/>
    </source>
</evidence>
<reference evidence="1 2" key="1">
    <citation type="journal article" date="2019" name="Int. J. Syst. Evol. Microbiol.">
        <title>The Global Catalogue of Microorganisms (GCM) 10K type strain sequencing project: providing services to taxonomists for standard genome sequencing and annotation.</title>
        <authorList>
            <consortium name="The Broad Institute Genomics Platform"/>
            <consortium name="The Broad Institute Genome Sequencing Center for Infectious Disease"/>
            <person name="Wu L."/>
            <person name="Ma J."/>
        </authorList>
    </citation>
    <scope>NUCLEOTIDE SEQUENCE [LARGE SCALE GENOMIC DNA]</scope>
    <source>
        <strain evidence="1 2">JCM 1405</strain>
    </source>
</reference>
<dbReference type="RefSeq" id="WP_343770628.1">
    <property type="nucleotide sequence ID" value="NZ_BAAACF010000003.1"/>
</dbReference>
<protein>
    <submittedName>
        <fullName evidence="1">Uncharacterized protein</fullName>
    </submittedName>
</protein>
<accession>A0ABN1J4S4</accession>
<name>A0ABN1J4S4_9CLOT</name>
<comment type="caution">
    <text evidence="1">The sequence shown here is derived from an EMBL/GenBank/DDBJ whole genome shotgun (WGS) entry which is preliminary data.</text>
</comment>
<proteinExistence type="predicted"/>
<keyword evidence="2" id="KW-1185">Reference proteome</keyword>